<organism evidence="1 2">
    <name type="scientific">Leucogyrophana mollusca</name>
    <dbReference type="NCBI Taxonomy" id="85980"/>
    <lineage>
        <taxon>Eukaryota</taxon>
        <taxon>Fungi</taxon>
        <taxon>Dikarya</taxon>
        <taxon>Basidiomycota</taxon>
        <taxon>Agaricomycotina</taxon>
        <taxon>Agaricomycetes</taxon>
        <taxon>Agaricomycetidae</taxon>
        <taxon>Boletales</taxon>
        <taxon>Boletales incertae sedis</taxon>
        <taxon>Leucogyrophana</taxon>
    </lineage>
</organism>
<accession>A0ACB8BHZ0</accession>
<evidence type="ECO:0000313" key="1">
    <source>
        <dbReference type="EMBL" id="KAH7924980.1"/>
    </source>
</evidence>
<reference evidence="1" key="1">
    <citation type="journal article" date="2021" name="New Phytol.">
        <title>Evolutionary innovations through gain and loss of genes in the ectomycorrhizal Boletales.</title>
        <authorList>
            <person name="Wu G."/>
            <person name="Miyauchi S."/>
            <person name="Morin E."/>
            <person name="Kuo A."/>
            <person name="Drula E."/>
            <person name="Varga T."/>
            <person name="Kohler A."/>
            <person name="Feng B."/>
            <person name="Cao Y."/>
            <person name="Lipzen A."/>
            <person name="Daum C."/>
            <person name="Hundley H."/>
            <person name="Pangilinan J."/>
            <person name="Johnson J."/>
            <person name="Barry K."/>
            <person name="LaButti K."/>
            <person name="Ng V."/>
            <person name="Ahrendt S."/>
            <person name="Min B."/>
            <person name="Choi I.G."/>
            <person name="Park H."/>
            <person name="Plett J.M."/>
            <person name="Magnuson J."/>
            <person name="Spatafora J.W."/>
            <person name="Nagy L.G."/>
            <person name="Henrissat B."/>
            <person name="Grigoriev I.V."/>
            <person name="Yang Z.L."/>
            <person name="Xu J."/>
            <person name="Martin F.M."/>
        </authorList>
    </citation>
    <scope>NUCLEOTIDE SEQUENCE</scope>
    <source>
        <strain evidence="1">KUC20120723A-06</strain>
    </source>
</reference>
<proteinExistence type="predicted"/>
<keyword evidence="2" id="KW-1185">Reference proteome</keyword>
<evidence type="ECO:0000313" key="2">
    <source>
        <dbReference type="Proteomes" id="UP000790709"/>
    </source>
</evidence>
<dbReference type="Proteomes" id="UP000790709">
    <property type="component" value="Unassembled WGS sequence"/>
</dbReference>
<protein>
    <submittedName>
        <fullName evidence="1">Uncharacterized protein</fullName>
    </submittedName>
</protein>
<comment type="caution">
    <text evidence="1">The sequence shown here is derived from an EMBL/GenBank/DDBJ whole genome shotgun (WGS) entry which is preliminary data.</text>
</comment>
<sequence length="102" mass="11457">MQLSLTFVTLLAALTAGVYALPSQHKRIIEAEIAERESDVIHPGNYLYLATEDLLDEKKRDSELNHGTLVYYVGEDSLNQEKREVGHDPGYAYAYAVDLAEE</sequence>
<gene>
    <name evidence="1" type="ORF">BV22DRAFT_1129407</name>
</gene>
<name>A0ACB8BHZ0_9AGAM</name>
<dbReference type="EMBL" id="MU266412">
    <property type="protein sequence ID" value="KAH7924980.1"/>
    <property type="molecule type" value="Genomic_DNA"/>
</dbReference>